<dbReference type="HOGENOM" id="CLU_496842_0_0_6"/>
<feature type="region of interest" description="Disordered" evidence="1">
    <location>
        <begin position="1"/>
        <end position="26"/>
    </location>
</feature>
<name>A4C7N4_9GAMM</name>
<dbReference type="InterPro" id="IPR011460">
    <property type="entry name" value="Lcl_C"/>
</dbReference>
<dbReference type="eggNOG" id="COG5184">
    <property type="taxonomic scope" value="Bacteria"/>
</dbReference>
<evidence type="ECO:0000259" key="2">
    <source>
        <dbReference type="Pfam" id="PF07603"/>
    </source>
</evidence>
<feature type="domain" description="Lcl C-terminal" evidence="2">
    <location>
        <begin position="378"/>
        <end position="541"/>
    </location>
</feature>
<dbReference type="Pfam" id="PF07603">
    <property type="entry name" value="Lcl_C"/>
    <property type="match status" value="1"/>
</dbReference>
<feature type="compositionally biased region" description="Gly residues" evidence="1">
    <location>
        <begin position="1"/>
        <end position="11"/>
    </location>
</feature>
<dbReference type="Proteomes" id="UP000006201">
    <property type="component" value="Unassembled WGS sequence"/>
</dbReference>
<evidence type="ECO:0000313" key="3">
    <source>
        <dbReference type="EMBL" id="EAR29988.1"/>
    </source>
</evidence>
<keyword evidence="4" id="KW-1185">Reference proteome</keyword>
<sequence>MTACGGGGGGDSTNTPAPLPVSSINAGSDQAAAEKSVITLAGQATPSGGEFVWSQVSGPLLSNFPLTGATQSVTLPSVKLTTQLVFDLKYTTPAKEILMDSVTVTVNSVNQLPIVSIKQTAPAQLPSKYNDTIILSSDGSKDPDTDGVIVGYKWLQTAGEPLEITDLTNKDLTFTHPLLEQDSQVQFSLTITDDEGGKSTNYHDLILRKTTQVIAADAGDAQTVGEFATVNLDASASKALTDSYSCYWQQVSGTLVNLIDAEQCQSRFIVPDIDIAEQLIFEVTITDDNSRTATAQTQINLQPLPLGLNNDSGMNKCYSNSAAISCGNADFPGQDAELGRDVVADYLDKVGAGTLAFDFTKLDEFADELPDTATNFSCVRDNVTGLIWEVKQANIGIIPNTQLREGQNSYSWFYTGEGNGGVPGFAAAAKSSCPSDVDCGIETYVAQVNAANFCGANNWRIPSYNELMGLMDLAKQGNGPLIDTEYFPNLPNSNTLGHLRYWTKETSADGQSLNFAWILDFQTGNDLAYPKTSTAYLRLVRTP</sequence>
<dbReference type="Gene3D" id="2.60.40.10">
    <property type="entry name" value="Immunoglobulins"/>
    <property type="match status" value="2"/>
</dbReference>
<gene>
    <name evidence="3" type="ORF">PTD2_14249</name>
</gene>
<protein>
    <submittedName>
        <fullName evidence="3">Putative orphan protein</fullName>
    </submittedName>
</protein>
<dbReference type="STRING" id="87626.PTD2_14249"/>
<reference evidence="3 4" key="1">
    <citation type="submission" date="2006-02" db="EMBL/GenBank/DDBJ databases">
        <authorList>
            <person name="Moran M.A."/>
            <person name="Kjelleberg S."/>
            <person name="Egan S."/>
            <person name="Saunders N."/>
            <person name="Thomas T."/>
            <person name="Ferriera S."/>
            <person name="Johnson J."/>
            <person name="Kravitz S."/>
            <person name="Halpern A."/>
            <person name="Remington K."/>
            <person name="Beeson K."/>
            <person name="Tran B."/>
            <person name="Rogers Y.-H."/>
            <person name="Friedman R."/>
            <person name="Venter J.C."/>
        </authorList>
    </citation>
    <scope>NUCLEOTIDE SEQUENCE [LARGE SCALE GENOMIC DNA]</scope>
    <source>
        <strain evidence="3 4">D2</strain>
    </source>
</reference>
<accession>A4C7N4</accession>
<dbReference type="InterPro" id="IPR013783">
    <property type="entry name" value="Ig-like_fold"/>
</dbReference>
<dbReference type="Gene3D" id="2.60.40.3010">
    <property type="match status" value="1"/>
</dbReference>
<proteinExistence type="predicted"/>
<dbReference type="eggNOG" id="COG5276">
    <property type="taxonomic scope" value="Bacteria"/>
</dbReference>
<comment type="caution">
    <text evidence="3">The sequence shown here is derived from an EMBL/GenBank/DDBJ whole genome shotgun (WGS) entry which is preliminary data.</text>
</comment>
<evidence type="ECO:0000313" key="4">
    <source>
        <dbReference type="Proteomes" id="UP000006201"/>
    </source>
</evidence>
<evidence type="ECO:0000256" key="1">
    <source>
        <dbReference type="SAM" id="MobiDB-lite"/>
    </source>
</evidence>
<feature type="compositionally biased region" description="Polar residues" evidence="1">
    <location>
        <begin position="12"/>
        <end position="26"/>
    </location>
</feature>
<dbReference type="AlphaFoldDB" id="A4C7N4"/>
<organism evidence="3 4">
    <name type="scientific">Pseudoalteromonas tunicata D2</name>
    <dbReference type="NCBI Taxonomy" id="87626"/>
    <lineage>
        <taxon>Bacteria</taxon>
        <taxon>Pseudomonadati</taxon>
        <taxon>Pseudomonadota</taxon>
        <taxon>Gammaproteobacteria</taxon>
        <taxon>Alteromonadales</taxon>
        <taxon>Pseudoalteromonadaceae</taxon>
        <taxon>Pseudoalteromonas</taxon>
    </lineage>
</organism>
<dbReference type="Pfam" id="PF22352">
    <property type="entry name" value="K319L-like_PKD"/>
    <property type="match status" value="2"/>
</dbReference>
<dbReference type="EMBL" id="AAOH01000002">
    <property type="protein sequence ID" value="EAR29988.1"/>
    <property type="molecule type" value="Genomic_DNA"/>
</dbReference>